<dbReference type="STRING" id="212602.A0A420HX32"/>
<evidence type="ECO:0000256" key="1">
    <source>
        <dbReference type="ARBA" id="ARBA00004323"/>
    </source>
</evidence>
<dbReference type="AlphaFoldDB" id="A0A420HX32"/>
<comment type="similarity">
    <text evidence="7">Belongs to the ANP1/MMN9/VAN1 family.</text>
</comment>
<keyword evidence="10" id="KW-1185">Reference proteome</keyword>
<dbReference type="PANTHER" id="PTHR43083:SF4">
    <property type="entry name" value="N-GLYCOSYL-TRANSFERASE (AFU_ORTHOLOGUE AFUA_4G06870)"/>
    <property type="match status" value="1"/>
</dbReference>
<dbReference type="Proteomes" id="UP000286134">
    <property type="component" value="Unassembled WGS sequence"/>
</dbReference>
<keyword evidence="6 8" id="KW-0472">Membrane</keyword>
<dbReference type="EMBL" id="MCFK01003678">
    <property type="protein sequence ID" value="RKF62028.1"/>
    <property type="molecule type" value="Genomic_DNA"/>
</dbReference>
<comment type="subcellular location">
    <subcellularLocation>
        <location evidence="1">Golgi apparatus membrane</location>
        <topology evidence="1">Single-pass type II membrane protein</topology>
    </subcellularLocation>
</comment>
<dbReference type="GO" id="GO:0000136">
    <property type="term" value="C:mannan polymerase complex"/>
    <property type="evidence" value="ECO:0007669"/>
    <property type="project" value="TreeGrafter"/>
</dbReference>
<protein>
    <submittedName>
        <fullName evidence="9">Mannan polymerase II complex ANP1 subunit</fullName>
    </submittedName>
</protein>
<evidence type="ECO:0000313" key="9">
    <source>
        <dbReference type="EMBL" id="RKF62028.1"/>
    </source>
</evidence>
<evidence type="ECO:0000256" key="8">
    <source>
        <dbReference type="SAM" id="Phobius"/>
    </source>
</evidence>
<evidence type="ECO:0000256" key="3">
    <source>
        <dbReference type="ARBA" id="ARBA00022968"/>
    </source>
</evidence>
<evidence type="ECO:0000256" key="2">
    <source>
        <dbReference type="ARBA" id="ARBA00022692"/>
    </source>
</evidence>
<dbReference type="GO" id="GO:0006487">
    <property type="term" value="P:protein N-linked glycosylation"/>
    <property type="evidence" value="ECO:0007669"/>
    <property type="project" value="TreeGrafter"/>
</dbReference>
<dbReference type="PANTHER" id="PTHR43083">
    <property type="entry name" value="MANNAN POLYMERASE II"/>
    <property type="match status" value="1"/>
</dbReference>
<feature type="transmembrane region" description="Helical" evidence="8">
    <location>
        <begin position="32"/>
        <end position="50"/>
    </location>
</feature>
<dbReference type="InterPro" id="IPR029044">
    <property type="entry name" value="Nucleotide-diphossugar_trans"/>
</dbReference>
<comment type="caution">
    <text evidence="9">The sequence shown here is derived from an EMBL/GenBank/DDBJ whole genome shotgun (WGS) entry which is preliminary data.</text>
</comment>
<keyword evidence="3" id="KW-0735">Signal-anchor</keyword>
<evidence type="ECO:0000256" key="5">
    <source>
        <dbReference type="ARBA" id="ARBA00023034"/>
    </source>
</evidence>
<keyword evidence="4 8" id="KW-1133">Transmembrane helix</keyword>
<dbReference type="SUPFAM" id="SSF53448">
    <property type="entry name" value="Nucleotide-diphospho-sugar transferases"/>
    <property type="match status" value="1"/>
</dbReference>
<keyword evidence="5" id="KW-0333">Golgi apparatus</keyword>
<gene>
    <name evidence="9" type="ORF">OnM2_036003</name>
</gene>
<dbReference type="OrthoDB" id="204164at2759"/>
<dbReference type="Gene3D" id="3.90.550.10">
    <property type="entry name" value="Spore Coat Polysaccharide Biosynthesis Protein SpsA, Chain A"/>
    <property type="match status" value="1"/>
</dbReference>
<dbReference type="GO" id="GO:0000032">
    <property type="term" value="P:cell wall mannoprotein biosynthetic process"/>
    <property type="evidence" value="ECO:0007669"/>
    <property type="project" value="TreeGrafter"/>
</dbReference>
<proteinExistence type="inferred from homology"/>
<sequence length="423" mass="48302">MGFTAKGGLTWKSARAQFPPTRTIWLFLTRTRFLLCVALAGIILLIWRGLSGPASDMQRFYCWGPSKPPMLMSPNEMVEWNAHLQTPVIFNHHEPLVVNESTIKRVDLNPITSTPKAVLNEERVLILTPLRDAAAHLPKYFDLLSELTYPHHLIDLGFLVGDSNDDTLAVLSTELQRIQKQSDSLSERFNSALIVEKDFGNLIAQTVEERHSFKAQAPRRKIMARARNYLLSTALKPEHSWVYWRDVDIVDSPQKIIEDLVAHDRDIVVPSEKTSNVFNFYSSNRTDVWFHRYKDGKDIEGRFDYNTWTESDKAIRLAKSLPKDAIIVEGYKEYDTGRTYMARMGDWRNNKDEEIKVDGIGGVNIVVKADVHRSGINFPCYAFENQAETEGFAKMAKRAGYEVIGLPNYVVWHIDTEEKPGNG</sequence>
<evidence type="ECO:0000256" key="7">
    <source>
        <dbReference type="ARBA" id="ARBA00037964"/>
    </source>
</evidence>
<dbReference type="FunFam" id="3.90.550.10:FF:000017">
    <property type="entry name" value="Mannan polymerase II complex ANP1 subunit"/>
    <property type="match status" value="1"/>
</dbReference>
<keyword evidence="2 8" id="KW-0812">Transmembrane</keyword>
<name>A0A420HX32_9PEZI</name>
<accession>A0A420HX32</accession>
<reference evidence="9 10" key="1">
    <citation type="journal article" date="2018" name="BMC Genomics">
        <title>Comparative genome analyses reveal sequence features reflecting distinct modes of host-adaptation between dicot and monocot powdery mildew.</title>
        <authorList>
            <person name="Wu Y."/>
            <person name="Ma X."/>
            <person name="Pan Z."/>
            <person name="Kale S.D."/>
            <person name="Song Y."/>
            <person name="King H."/>
            <person name="Zhang Q."/>
            <person name="Presley C."/>
            <person name="Deng X."/>
            <person name="Wei C.I."/>
            <person name="Xiao S."/>
        </authorList>
    </citation>
    <scope>NUCLEOTIDE SEQUENCE [LARGE SCALE GENOMIC DNA]</scope>
    <source>
        <strain evidence="9">UMSG2</strain>
    </source>
</reference>
<dbReference type="InterPro" id="IPR052086">
    <property type="entry name" value="Mannan_Polymerase_Subunit"/>
</dbReference>
<evidence type="ECO:0000256" key="4">
    <source>
        <dbReference type="ARBA" id="ARBA00022989"/>
    </source>
</evidence>
<organism evidence="9 10">
    <name type="scientific">Erysiphe neolycopersici</name>
    <dbReference type="NCBI Taxonomy" id="212602"/>
    <lineage>
        <taxon>Eukaryota</taxon>
        <taxon>Fungi</taxon>
        <taxon>Dikarya</taxon>
        <taxon>Ascomycota</taxon>
        <taxon>Pezizomycotina</taxon>
        <taxon>Leotiomycetes</taxon>
        <taxon>Erysiphales</taxon>
        <taxon>Erysiphaceae</taxon>
        <taxon>Erysiphe</taxon>
    </lineage>
</organism>
<dbReference type="GO" id="GO:0000009">
    <property type="term" value="F:alpha-1,6-mannosyltransferase activity"/>
    <property type="evidence" value="ECO:0007669"/>
    <property type="project" value="TreeGrafter"/>
</dbReference>
<dbReference type="Pfam" id="PF03452">
    <property type="entry name" value="Anp1"/>
    <property type="match status" value="1"/>
</dbReference>
<evidence type="ECO:0000313" key="10">
    <source>
        <dbReference type="Proteomes" id="UP000286134"/>
    </source>
</evidence>
<evidence type="ECO:0000256" key="6">
    <source>
        <dbReference type="ARBA" id="ARBA00023136"/>
    </source>
</evidence>